<reference evidence="2" key="1">
    <citation type="journal article" date="2015" name="Nature">
        <title>Complex archaea that bridge the gap between prokaryotes and eukaryotes.</title>
        <authorList>
            <person name="Spang A."/>
            <person name="Saw J.H."/>
            <person name="Jorgensen S.L."/>
            <person name="Zaremba-Niedzwiedzka K."/>
            <person name="Martijn J."/>
            <person name="Lind A.E."/>
            <person name="van Eijk R."/>
            <person name="Schleper C."/>
            <person name="Guy L."/>
            <person name="Ettema T.J."/>
        </authorList>
    </citation>
    <scope>NUCLEOTIDE SEQUENCE</scope>
</reference>
<keyword evidence="1" id="KW-0472">Membrane</keyword>
<keyword evidence="1" id="KW-0812">Transmembrane</keyword>
<feature type="transmembrane region" description="Helical" evidence="1">
    <location>
        <begin position="6"/>
        <end position="27"/>
    </location>
</feature>
<accession>A0A0F9AVX4</accession>
<comment type="caution">
    <text evidence="2">The sequence shown here is derived from an EMBL/GenBank/DDBJ whole genome shotgun (WGS) entry which is preliminary data.</text>
</comment>
<feature type="transmembrane region" description="Helical" evidence="1">
    <location>
        <begin position="34"/>
        <end position="53"/>
    </location>
</feature>
<name>A0A0F9AVX4_9ZZZZ</name>
<dbReference type="InterPro" id="IPR050250">
    <property type="entry name" value="Macrolide_Exporter_MacB"/>
</dbReference>
<protein>
    <recommendedName>
        <fullName evidence="3">ABC3 transporter permease protein domain-containing protein</fullName>
    </recommendedName>
</protein>
<keyword evidence="1" id="KW-1133">Transmembrane helix</keyword>
<dbReference type="PANTHER" id="PTHR30572">
    <property type="entry name" value="MEMBRANE COMPONENT OF TRANSPORTER-RELATED"/>
    <property type="match status" value="1"/>
</dbReference>
<proteinExistence type="predicted"/>
<evidence type="ECO:0000256" key="1">
    <source>
        <dbReference type="SAM" id="Phobius"/>
    </source>
</evidence>
<dbReference type="GO" id="GO:0005886">
    <property type="term" value="C:plasma membrane"/>
    <property type="evidence" value="ECO:0007669"/>
    <property type="project" value="TreeGrafter"/>
</dbReference>
<feature type="non-terminal residue" evidence="2">
    <location>
        <position position="1"/>
    </location>
</feature>
<dbReference type="PANTHER" id="PTHR30572:SF4">
    <property type="entry name" value="ABC TRANSPORTER PERMEASE YTRF"/>
    <property type="match status" value="1"/>
</dbReference>
<dbReference type="GO" id="GO:0022857">
    <property type="term" value="F:transmembrane transporter activity"/>
    <property type="evidence" value="ECO:0007669"/>
    <property type="project" value="TreeGrafter"/>
</dbReference>
<evidence type="ECO:0008006" key="3">
    <source>
        <dbReference type="Google" id="ProtNLM"/>
    </source>
</evidence>
<dbReference type="EMBL" id="LAZR01040791">
    <property type="protein sequence ID" value="KKL13600.1"/>
    <property type="molecule type" value="Genomic_DNA"/>
</dbReference>
<evidence type="ECO:0000313" key="2">
    <source>
        <dbReference type="EMBL" id="KKL13600.1"/>
    </source>
</evidence>
<sequence length="68" mass="7260">IIGIVIGIIVSFLIAIGVRFAGFDWAFVISPSSIVLALVVSAGIGLFFGYYPALKASKLDPIEALRYE</sequence>
<gene>
    <name evidence="2" type="ORF">LCGC14_2524150</name>
</gene>
<dbReference type="AlphaFoldDB" id="A0A0F9AVX4"/>
<organism evidence="2">
    <name type="scientific">marine sediment metagenome</name>
    <dbReference type="NCBI Taxonomy" id="412755"/>
    <lineage>
        <taxon>unclassified sequences</taxon>
        <taxon>metagenomes</taxon>
        <taxon>ecological metagenomes</taxon>
    </lineage>
</organism>